<comment type="similarity">
    <text evidence="1">Belongs to the leucine-binding protein family.</text>
</comment>
<keyword evidence="2" id="KW-0732">Signal</keyword>
<dbReference type="Proteomes" id="UP001183643">
    <property type="component" value="Unassembled WGS sequence"/>
</dbReference>
<dbReference type="EMBL" id="JAVDYB010000001">
    <property type="protein sequence ID" value="MDR7278496.1"/>
    <property type="molecule type" value="Genomic_DNA"/>
</dbReference>
<dbReference type="PANTHER" id="PTHR47151">
    <property type="entry name" value="LEU/ILE/VAL-BINDING ABC TRANSPORTER SUBUNIT"/>
    <property type="match status" value="1"/>
</dbReference>
<dbReference type="Gene3D" id="3.40.50.2300">
    <property type="match status" value="2"/>
</dbReference>
<feature type="region of interest" description="Disordered" evidence="3">
    <location>
        <begin position="396"/>
        <end position="422"/>
    </location>
</feature>
<evidence type="ECO:0000313" key="6">
    <source>
        <dbReference type="Proteomes" id="UP001183643"/>
    </source>
</evidence>
<feature type="compositionally biased region" description="Polar residues" evidence="3">
    <location>
        <begin position="412"/>
        <end position="422"/>
    </location>
</feature>
<accession>A0AAE3YV19</accession>
<name>A0AAE3YV19_9ACTN</name>
<organism evidence="5 6">
    <name type="scientific">Catenuloplanes atrovinosus</name>
    <dbReference type="NCBI Taxonomy" id="137266"/>
    <lineage>
        <taxon>Bacteria</taxon>
        <taxon>Bacillati</taxon>
        <taxon>Actinomycetota</taxon>
        <taxon>Actinomycetes</taxon>
        <taxon>Micromonosporales</taxon>
        <taxon>Micromonosporaceae</taxon>
        <taxon>Catenuloplanes</taxon>
    </lineage>
</organism>
<dbReference type="InterPro" id="IPR028082">
    <property type="entry name" value="Peripla_BP_I"/>
</dbReference>
<dbReference type="CDD" id="cd06342">
    <property type="entry name" value="PBP1_ABC_LIVBP-like"/>
    <property type="match status" value="1"/>
</dbReference>
<dbReference type="RefSeq" id="WP_310371446.1">
    <property type="nucleotide sequence ID" value="NZ_JAVDYB010000001.1"/>
</dbReference>
<evidence type="ECO:0000259" key="4">
    <source>
        <dbReference type="Pfam" id="PF13458"/>
    </source>
</evidence>
<dbReference type="Pfam" id="PF13458">
    <property type="entry name" value="Peripla_BP_6"/>
    <property type="match status" value="1"/>
</dbReference>
<evidence type="ECO:0000313" key="5">
    <source>
        <dbReference type="EMBL" id="MDR7278496.1"/>
    </source>
</evidence>
<dbReference type="SUPFAM" id="SSF53822">
    <property type="entry name" value="Periplasmic binding protein-like I"/>
    <property type="match status" value="1"/>
</dbReference>
<feature type="domain" description="Leucine-binding protein" evidence="4">
    <location>
        <begin position="90"/>
        <end position="402"/>
    </location>
</feature>
<dbReference type="AlphaFoldDB" id="A0AAE3YV19"/>
<dbReference type="InterPro" id="IPR028081">
    <property type="entry name" value="Leu-bd"/>
</dbReference>
<evidence type="ECO:0000256" key="1">
    <source>
        <dbReference type="ARBA" id="ARBA00010062"/>
    </source>
</evidence>
<proteinExistence type="inferred from homology"/>
<reference evidence="5" key="1">
    <citation type="submission" date="2023-07" db="EMBL/GenBank/DDBJ databases">
        <title>Sequencing the genomes of 1000 actinobacteria strains.</title>
        <authorList>
            <person name="Klenk H.-P."/>
        </authorList>
    </citation>
    <scope>NUCLEOTIDE SEQUENCE</scope>
    <source>
        <strain evidence="5">DSM 44707</strain>
    </source>
</reference>
<comment type="caution">
    <text evidence="5">The sequence shown here is derived from an EMBL/GenBank/DDBJ whole genome shotgun (WGS) entry which is preliminary data.</text>
</comment>
<keyword evidence="6" id="KW-1185">Reference proteome</keyword>
<sequence length="422" mass="43018">MDSSIVGAIITAAATVLAAAYTARAARHGHPRPAAGPGVIEGGTASRWRPAAAFAVVSVVAGAATIAWSTGLIGPSRPGGEPATEVCGRRIAVLATMTGSRAAHGAAVHNGVRLAVDAHNAAHPGCPIDTLPVDQGDDVPTENVIAVVHGGFSAAVADSQATLRRTGIPLLAVAAADPVLTVPGTPNLLRLVGNTVQQAERDARYLDRRELDDRVTLVADGSGMARHAVTTLRRVLPDTAFDEVAVADASPAGIADAVALIRDSAPDAVYVHAPESVTAGLAARLRELGIPAPLVTPSGWPCDRGPGDPGVAGVVYLHTCPPTDHLAGTTDERARTFATDYRARFGDTPTGYAASAYDAATLILRAVSGGHTSGEALAGALRTLQGEGVSGGYRFTPDGDRHPDTLTHWSFDGTTGTTRAEG</sequence>
<evidence type="ECO:0000256" key="3">
    <source>
        <dbReference type="SAM" id="MobiDB-lite"/>
    </source>
</evidence>
<protein>
    <submittedName>
        <fullName evidence="5">Branched-chain amino acid transport system substrate-binding protein</fullName>
    </submittedName>
</protein>
<gene>
    <name evidence="5" type="ORF">J2S41_005274</name>
</gene>
<evidence type="ECO:0000256" key="2">
    <source>
        <dbReference type="ARBA" id="ARBA00022729"/>
    </source>
</evidence>
<dbReference type="PANTHER" id="PTHR47151:SF2">
    <property type="entry name" value="AMINO ACID BINDING PROTEIN"/>
    <property type="match status" value="1"/>
</dbReference>